<dbReference type="PANTHER" id="PTHR46967:SF1">
    <property type="entry name" value="KERATIN-ASSOCIATED PROTEIN 16-1-LIKE"/>
    <property type="match status" value="1"/>
</dbReference>
<dbReference type="PANTHER" id="PTHR46967">
    <property type="entry name" value="INSULIN-LIKE GROWTH FACTOR BINDING PROTEIN,N-TERMINAL"/>
    <property type="match status" value="1"/>
</dbReference>
<protein>
    <recommendedName>
        <fullName evidence="2">Tyrosine-protein kinase ephrin type A/B receptor-like domain-containing protein</fullName>
    </recommendedName>
</protein>
<comment type="caution">
    <text evidence="3">The sequence shown here is derived from an EMBL/GenBank/DDBJ whole genome shotgun (WGS) entry which is preliminary data.</text>
</comment>
<dbReference type="SUPFAM" id="SSF57184">
    <property type="entry name" value="Growth factor receptor domain"/>
    <property type="match status" value="1"/>
</dbReference>
<gene>
    <name evidence="3" type="ORF">CCMP2556_LOCUS31186</name>
</gene>
<keyword evidence="1" id="KW-0472">Membrane</keyword>
<dbReference type="Proteomes" id="UP001642484">
    <property type="component" value="Unassembled WGS sequence"/>
</dbReference>
<evidence type="ECO:0000313" key="3">
    <source>
        <dbReference type="EMBL" id="CAK9063452.1"/>
    </source>
</evidence>
<dbReference type="Gene3D" id="2.10.50.10">
    <property type="entry name" value="Tumor Necrosis Factor Receptor, subunit A, domain 2"/>
    <property type="match status" value="1"/>
</dbReference>
<dbReference type="SMART" id="SM01411">
    <property type="entry name" value="Ephrin_rec_like"/>
    <property type="match status" value="2"/>
</dbReference>
<reference evidence="3 4" key="1">
    <citation type="submission" date="2024-02" db="EMBL/GenBank/DDBJ databases">
        <authorList>
            <person name="Chen Y."/>
            <person name="Shah S."/>
            <person name="Dougan E. K."/>
            <person name="Thang M."/>
            <person name="Chan C."/>
        </authorList>
    </citation>
    <scope>NUCLEOTIDE SEQUENCE [LARGE SCALE GENOMIC DNA]</scope>
</reference>
<keyword evidence="4" id="KW-1185">Reference proteome</keyword>
<dbReference type="InterPro" id="IPR011641">
    <property type="entry name" value="Tyr-kin_ephrin_A/B_rcpt-like"/>
</dbReference>
<sequence length="403" mass="42663">MADIDKEIFHDRHFEALAALEMKPKDFTQQVELHLPGYTEKKRLLDGLKAADAMRKNLVNDDGASYPVGHWINAWEAGFATAEVAEILLKDTLGYNVTKKGPGANTVDGFYAIAGCHMPQNITDRGCGPRMRTYVHFAVEGWTAGYPQDLYVASRSNPADLLCRACPPGTSSEKLEDAEDTTFICKACPSGSYQVSGASLTCNPCPLGEYQDETASISCKRCGFGVYQNATGQSTCIPCPAGTTTVGFTSMSISDCGCKEDTINVLPAASSNFQCQLCGEGLRCPFGSSIESLMQGQAALGDDYVPQVLEGYVAPPEEPLKILKCRPASRCPGGKPGQCAGGLSGMPCASCEAGKAWSGTKCQECGANVVLWAVGMPVAAAGLIAAYYLVNSEVMAKASAFQA</sequence>
<dbReference type="EMBL" id="CAXAMN010021795">
    <property type="protein sequence ID" value="CAK9063452.1"/>
    <property type="molecule type" value="Genomic_DNA"/>
</dbReference>
<organism evidence="3 4">
    <name type="scientific">Durusdinium trenchii</name>
    <dbReference type="NCBI Taxonomy" id="1381693"/>
    <lineage>
        <taxon>Eukaryota</taxon>
        <taxon>Sar</taxon>
        <taxon>Alveolata</taxon>
        <taxon>Dinophyceae</taxon>
        <taxon>Suessiales</taxon>
        <taxon>Symbiodiniaceae</taxon>
        <taxon>Durusdinium</taxon>
    </lineage>
</organism>
<keyword evidence="1" id="KW-1133">Transmembrane helix</keyword>
<name>A0ABP0NKP8_9DINO</name>
<evidence type="ECO:0000259" key="2">
    <source>
        <dbReference type="Pfam" id="PF07699"/>
    </source>
</evidence>
<evidence type="ECO:0000313" key="4">
    <source>
        <dbReference type="Proteomes" id="UP001642484"/>
    </source>
</evidence>
<proteinExistence type="predicted"/>
<evidence type="ECO:0000256" key="1">
    <source>
        <dbReference type="SAM" id="Phobius"/>
    </source>
</evidence>
<accession>A0ABP0NKP8</accession>
<feature type="transmembrane region" description="Helical" evidence="1">
    <location>
        <begin position="369"/>
        <end position="390"/>
    </location>
</feature>
<dbReference type="Pfam" id="PF07699">
    <property type="entry name" value="Ephrin_rec_like"/>
    <property type="match status" value="1"/>
</dbReference>
<keyword evidence="1" id="KW-0812">Transmembrane</keyword>
<feature type="domain" description="Tyrosine-protein kinase ephrin type A/B receptor-like" evidence="2">
    <location>
        <begin position="208"/>
        <end position="256"/>
    </location>
</feature>
<dbReference type="InterPro" id="IPR009030">
    <property type="entry name" value="Growth_fac_rcpt_cys_sf"/>
</dbReference>